<comment type="caution">
    <text evidence="1">The sequence shown here is derived from an EMBL/GenBank/DDBJ whole genome shotgun (WGS) entry which is preliminary data.</text>
</comment>
<dbReference type="EMBL" id="VYZN01000027">
    <property type="protein sequence ID" value="KAE9534741.1"/>
    <property type="molecule type" value="Genomic_DNA"/>
</dbReference>
<organism evidence="1 2">
    <name type="scientific">Aphis glycines</name>
    <name type="common">Soybean aphid</name>
    <dbReference type="NCBI Taxonomy" id="307491"/>
    <lineage>
        <taxon>Eukaryota</taxon>
        <taxon>Metazoa</taxon>
        <taxon>Ecdysozoa</taxon>
        <taxon>Arthropoda</taxon>
        <taxon>Hexapoda</taxon>
        <taxon>Insecta</taxon>
        <taxon>Pterygota</taxon>
        <taxon>Neoptera</taxon>
        <taxon>Paraneoptera</taxon>
        <taxon>Hemiptera</taxon>
        <taxon>Sternorrhyncha</taxon>
        <taxon>Aphidomorpha</taxon>
        <taxon>Aphidoidea</taxon>
        <taxon>Aphididae</taxon>
        <taxon>Aphidini</taxon>
        <taxon>Aphis</taxon>
        <taxon>Aphis</taxon>
    </lineage>
</organism>
<reference evidence="1 2" key="1">
    <citation type="submission" date="2019-08" db="EMBL/GenBank/DDBJ databases">
        <title>The genome of the soybean aphid Biotype 1, its phylome, world population structure and adaptation to the North American continent.</title>
        <authorList>
            <person name="Giordano R."/>
            <person name="Donthu R.K."/>
            <person name="Hernandez A.G."/>
            <person name="Wright C.L."/>
            <person name="Zimin A.V."/>
        </authorList>
    </citation>
    <scope>NUCLEOTIDE SEQUENCE [LARGE SCALE GENOMIC DNA]</scope>
    <source>
        <tissue evidence="1">Whole aphids</tissue>
    </source>
</reference>
<gene>
    <name evidence="1" type="ORF">AGLY_008033</name>
</gene>
<sequence>MECMAAVSVVANCSWYFQHIDMSRPEQNYWILILVYIEYTLKIYDTYIAETDSNGCGEKLKQKQFEATGEKHERKHVHIILIINVVRQKRPVSHRYGVDAHDRTATRLIISRSGYIKYELRIYQQLIMLVYKLKLMNSKNIPKLTEEDTSLHLHLLSLSNIYTNIQYNKFAFIRIHYDVLLALILDSIEKYLIQNQNKFLEIMKKPVMYLYRVD</sequence>
<proteinExistence type="predicted"/>
<dbReference type="Proteomes" id="UP000475862">
    <property type="component" value="Unassembled WGS sequence"/>
</dbReference>
<evidence type="ECO:0000313" key="1">
    <source>
        <dbReference type="EMBL" id="KAE9534741.1"/>
    </source>
</evidence>
<name>A0A6G0TL45_APHGL</name>
<keyword evidence="2" id="KW-1185">Reference proteome</keyword>
<dbReference type="AlphaFoldDB" id="A0A6G0TL45"/>
<accession>A0A6G0TL45</accession>
<protein>
    <submittedName>
        <fullName evidence="1">Uncharacterized protein</fullName>
    </submittedName>
</protein>
<evidence type="ECO:0000313" key="2">
    <source>
        <dbReference type="Proteomes" id="UP000475862"/>
    </source>
</evidence>